<organism evidence="1 2">
    <name type="scientific">Castanea mollissima</name>
    <name type="common">Chinese chestnut</name>
    <dbReference type="NCBI Taxonomy" id="60419"/>
    <lineage>
        <taxon>Eukaryota</taxon>
        <taxon>Viridiplantae</taxon>
        <taxon>Streptophyta</taxon>
        <taxon>Embryophyta</taxon>
        <taxon>Tracheophyta</taxon>
        <taxon>Spermatophyta</taxon>
        <taxon>Magnoliopsida</taxon>
        <taxon>eudicotyledons</taxon>
        <taxon>Gunneridae</taxon>
        <taxon>Pentapetalae</taxon>
        <taxon>rosids</taxon>
        <taxon>fabids</taxon>
        <taxon>Fagales</taxon>
        <taxon>Fagaceae</taxon>
        <taxon>Castanea</taxon>
    </lineage>
</organism>
<dbReference type="AlphaFoldDB" id="A0A8J4VWF9"/>
<dbReference type="EMBL" id="JRKL02001522">
    <property type="protein sequence ID" value="KAF3963554.1"/>
    <property type="molecule type" value="Genomic_DNA"/>
</dbReference>
<comment type="caution">
    <text evidence="1">The sequence shown here is derived from an EMBL/GenBank/DDBJ whole genome shotgun (WGS) entry which is preliminary data.</text>
</comment>
<accession>A0A8J4VWF9</accession>
<evidence type="ECO:0000313" key="1">
    <source>
        <dbReference type="EMBL" id="KAF3963554.1"/>
    </source>
</evidence>
<dbReference type="Proteomes" id="UP000737018">
    <property type="component" value="Unassembled WGS sequence"/>
</dbReference>
<name>A0A8J4VWF9_9ROSI</name>
<evidence type="ECO:0000313" key="2">
    <source>
        <dbReference type="Proteomes" id="UP000737018"/>
    </source>
</evidence>
<proteinExistence type="predicted"/>
<reference evidence="1" key="1">
    <citation type="submission" date="2020-03" db="EMBL/GenBank/DDBJ databases">
        <title>Castanea mollissima Vanexum genome sequencing.</title>
        <authorList>
            <person name="Staton M."/>
        </authorList>
    </citation>
    <scope>NUCLEOTIDE SEQUENCE</scope>
    <source>
        <tissue evidence="1">Leaf</tissue>
    </source>
</reference>
<keyword evidence="2" id="KW-1185">Reference proteome</keyword>
<sequence length="242" mass="28198">MGQCYKWLGVPCHAFECKEQHLRLCDGLRSVISMCSGSKWKRSYSSMEEEFHDIDEASLWYRRRIGSKMMGFKQKTTLMIATMFESKGVLNYILETSFVDVNQASGLDRLLHFILFLLWTSLYKLATICKDAVLYEQKWYQSVRMDKRDGEAHFAASRSTQREEGSKREITVIMACTVEEDREVVMDLGQMDEQETPGCQQEKKGRLVKTSHILGNFSFTDYSEICWSCCHEYCVQEIEKET</sequence>
<gene>
    <name evidence="1" type="ORF">CMV_012077</name>
</gene>
<protein>
    <submittedName>
        <fullName evidence="1">Uncharacterized protein</fullName>
    </submittedName>
</protein>